<sequence>MVAPEFIVPPPGLIPDAPEPRAQKPEDRAAEGADGVHHVDDGGGRPVEPLQPHTGSVPGATDRTVRAVPVRPLPGYTPLPSAPPSALVAQPNAAPLPAAPAPAPSAAPAPPALPTPSAVPSPPSMQAAPAPAAPPAELTMPPAFLPTATAPRPSAARFRLETPDGVEIELSDRCVLGRNPVAAGTNADARAVAVVDPTRTVSKTHALIEIREGRVIVTDLHSTNGVAVQAGGGEVTVLDAGAPAAVEPGSVLRLGDLALTLRRSAGLTV</sequence>
<evidence type="ECO:0000256" key="2">
    <source>
        <dbReference type="SAM" id="MobiDB-lite"/>
    </source>
</evidence>
<dbReference type="SUPFAM" id="SSF49879">
    <property type="entry name" value="SMAD/FHA domain"/>
    <property type="match status" value="1"/>
</dbReference>
<dbReference type="OrthoDB" id="3254248at2"/>
<name>A0A9X2KDG4_9MICO</name>
<evidence type="ECO:0000256" key="1">
    <source>
        <dbReference type="ARBA" id="ARBA00022553"/>
    </source>
</evidence>
<keyword evidence="1" id="KW-0597">Phosphoprotein</keyword>
<reference evidence="4" key="1">
    <citation type="submission" date="2022-06" db="EMBL/GenBank/DDBJ databases">
        <title>Sequencing the genomes of 1000 actinobacteria strains.</title>
        <authorList>
            <person name="Klenk H.-P."/>
        </authorList>
    </citation>
    <scope>NUCLEOTIDE SEQUENCE</scope>
    <source>
        <strain evidence="4">DSM 22016</strain>
    </source>
</reference>
<dbReference type="Gene3D" id="2.60.200.20">
    <property type="match status" value="1"/>
</dbReference>
<dbReference type="AlphaFoldDB" id="A0A9X2KDG4"/>
<evidence type="ECO:0000259" key="3">
    <source>
        <dbReference type="PROSITE" id="PS50006"/>
    </source>
</evidence>
<keyword evidence="5" id="KW-1185">Reference proteome</keyword>
<dbReference type="CDD" id="cd00060">
    <property type="entry name" value="FHA"/>
    <property type="match status" value="1"/>
</dbReference>
<feature type="compositionally biased region" description="Basic and acidic residues" evidence="2">
    <location>
        <begin position="18"/>
        <end position="43"/>
    </location>
</feature>
<comment type="caution">
    <text evidence="4">The sequence shown here is derived from an EMBL/GenBank/DDBJ whole genome shotgun (WGS) entry which is preliminary data.</text>
</comment>
<protein>
    <recommendedName>
        <fullName evidence="3">FHA domain-containing protein</fullName>
    </recommendedName>
</protein>
<feature type="compositionally biased region" description="Pro residues" evidence="2">
    <location>
        <begin position="97"/>
        <end position="123"/>
    </location>
</feature>
<gene>
    <name evidence="4" type="ORF">BJ978_002941</name>
</gene>
<evidence type="ECO:0000313" key="4">
    <source>
        <dbReference type="EMBL" id="MCP2372265.1"/>
    </source>
</evidence>
<feature type="compositionally biased region" description="Low complexity" evidence="2">
    <location>
        <begin position="84"/>
        <end position="96"/>
    </location>
</feature>
<dbReference type="EMBL" id="JAMZDY010000001">
    <property type="protein sequence ID" value="MCP2372265.1"/>
    <property type="molecule type" value="Genomic_DNA"/>
</dbReference>
<dbReference type="PROSITE" id="PS50006">
    <property type="entry name" value="FHA_DOMAIN"/>
    <property type="match status" value="1"/>
</dbReference>
<feature type="region of interest" description="Disordered" evidence="2">
    <location>
        <begin position="1"/>
        <end position="150"/>
    </location>
</feature>
<dbReference type="InterPro" id="IPR008984">
    <property type="entry name" value="SMAD_FHA_dom_sf"/>
</dbReference>
<dbReference type="PRINTS" id="PR01217">
    <property type="entry name" value="PRICHEXTENSN"/>
</dbReference>
<evidence type="ECO:0000313" key="5">
    <source>
        <dbReference type="Proteomes" id="UP001139722"/>
    </source>
</evidence>
<proteinExistence type="predicted"/>
<feature type="domain" description="FHA" evidence="3">
    <location>
        <begin position="174"/>
        <end position="229"/>
    </location>
</feature>
<dbReference type="Pfam" id="PF00498">
    <property type="entry name" value="FHA"/>
    <property type="match status" value="1"/>
</dbReference>
<dbReference type="InterPro" id="IPR000253">
    <property type="entry name" value="FHA_dom"/>
</dbReference>
<accession>A0A9X2KDG4</accession>
<dbReference type="Proteomes" id="UP001139722">
    <property type="component" value="Unassembled WGS sequence"/>
</dbReference>
<feature type="compositionally biased region" description="Low complexity" evidence="2">
    <location>
        <begin position="124"/>
        <end position="150"/>
    </location>
</feature>
<organism evidence="4 5">
    <name type="scientific">Agromyces terreus</name>
    <dbReference type="NCBI Taxonomy" id="424795"/>
    <lineage>
        <taxon>Bacteria</taxon>
        <taxon>Bacillati</taxon>
        <taxon>Actinomycetota</taxon>
        <taxon>Actinomycetes</taxon>
        <taxon>Micrococcales</taxon>
        <taxon>Microbacteriaceae</taxon>
        <taxon>Agromyces</taxon>
    </lineage>
</organism>
<dbReference type="RefSeq" id="WP_156997631.1">
    <property type="nucleotide sequence ID" value="NZ_BAAANU010000052.1"/>
</dbReference>
<feature type="compositionally biased region" description="Pro residues" evidence="2">
    <location>
        <begin position="71"/>
        <end position="83"/>
    </location>
</feature>